<dbReference type="Proteomes" id="UP000245535">
    <property type="component" value="Unassembled WGS sequence"/>
</dbReference>
<keyword evidence="1" id="KW-0812">Transmembrane</keyword>
<evidence type="ECO:0000256" key="1">
    <source>
        <dbReference type="SAM" id="Phobius"/>
    </source>
</evidence>
<gene>
    <name evidence="2" type="ORF">BC781_102238</name>
</gene>
<accession>A0A315ZC70</accession>
<proteinExistence type="predicted"/>
<feature type="transmembrane region" description="Helical" evidence="1">
    <location>
        <begin position="80"/>
        <end position="100"/>
    </location>
</feature>
<feature type="transmembrane region" description="Helical" evidence="1">
    <location>
        <begin position="50"/>
        <end position="68"/>
    </location>
</feature>
<reference evidence="2 3" key="1">
    <citation type="submission" date="2018-03" db="EMBL/GenBank/DDBJ databases">
        <title>Genomic Encyclopedia of Archaeal and Bacterial Type Strains, Phase II (KMG-II): from individual species to whole genera.</title>
        <authorList>
            <person name="Goeker M."/>
        </authorList>
    </citation>
    <scope>NUCLEOTIDE SEQUENCE [LARGE SCALE GENOMIC DNA]</scope>
    <source>
        <strain evidence="2 3">DSM 28229</strain>
    </source>
</reference>
<dbReference type="RefSeq" id="WP_109616823.1">
    <property type="nucleotide sequence ID" value="NZ_QGDO01000002.1"/>
</dbReference>
<feature type="transmembrane region" description="Helical" evidence="1">
    <location>
        <begin position="112"/>
        <end position="137"/>
    </location>
</feature>
<dbReference type="OrthoDB" id="343560at2"/>
<sequence>MYPFLNALKNRNKILFYFGCFCCVGALISILFILFTDRTVFGINAWIKPFKFFISSAIFAWTMAWYIYDLSISKRSVSSYSWVLVFVLLFETIYIAIQASKGELSHFNTSSAFYSMMFGLMGILITILTLWTAYIGILFFTKPTKNMPIAYLWGIRLGIITFVIFAFEGGIMAQKLTHTIGHPDGSEGLPILNWSTQYGDLRVAHFLGMHALQLFPFLGYYVFRKAPFIISFAMVYFALVSFSFWQALQGQSIFSLF</sequence>
<evidence type="ECO:0000313" key="3">
    <source>
        <dbReference type="Proteomes" id="UP000245535"/>
    </source>
</evidence>
<feature type="transmembrane region" description="Helical" evidence="1">
    <location>
        <begin position="203"/>
        <end position="223"/>
    </location>
</feature>
<comment type="caution">
    <text evidence="2">The sequence shown here is derived from an EMBL/GenBank/DDBJ whole genome shotgun (WGS) entry which is preliminary data.</text>
</comment>
<protein>
    <submittedName>
        <fullName evidence="2">Uncharacterized protein</fullName>
    </submittedName>
</protein>
<feature type="transmembrane region" description="Helical" evidence="1">
    <location>
        <begin position="14"/>
        <end position="35"/>
    </location>
</feature>
<feature type="transmembrane region" description="Helical" evidence="1">
    <location>
        <begin position="149"/>
        <end position="167"/>
    </location>
</feature>
<keyword evidence="1" id="KW-0472">Membrane</keyword>
<dbReference type="EMBL" id="QGDO01000002">
    <property type="protein sequence ID" value="PWJ42693.1"/>
    <property type="molecule type" value="Genomic_DNA"/>
</dbReference>
<feature type="transmembrane region" description="Helical" evidence="1">
    <location>
        <begin position="228"/>
        <end position="248"/>
    </location>
</feature>
<organism evidence="2 3">
    <name type="scientific">Sediminitomix flava</name>
    <dbReference type="NCBI Taxonomy" id="379075"/>
    <lineage>
        <taxon>Bacteria</taxon>
        <taxon>Pseudomonadati</taxon>
        <taxon>Bacteroidota</taxon>
        <taxon>Cytophagia</taxon>
        <taxon>Cytophagales</taxon>
        <taxon>Flammeovirgaceae</taxon>
        <taxon>Sediminitomix</taxon>
    </lineage>
</organism>
<evidence type="ECO:0000313" key="2">
    <source>
        <dbReference type="EMBL" id="PWJ42693.1"/>
    </source>
</evidence>
<keyword evidence="1" id="KW-1133">Transmembrane helix</keyword>
<dbReference type="AlphaFoldDB" id="A0A315ZC70"/>
<keyword evidence="3" id="KW-1185">Reference proteome</keyword>
<name>A0A315ZC70_SEDFL</name>